<proteinExistence type="predicted"/>
<comment type="caution">
    <text evidence="1">The sequence shown here is derived from an EMBL/GenBank/DDBJ whole genome shotgun (WGS) entry which is preliminary data.</text>
</comment>
<name>B7BF24_9BACT</name>
<dbReference type="EMBL" id="ABYH01000378">
    <property type="protein sequence ID" value="EEC94986.1"/>
    <property type="molecule type" value="Genomic_DNA"/>
</dbReference>
<dbReference type="AlphaFoldDB" id="B7BF24"/>
<dbReference type="Proteomes" id="UP000005510">
    <property type="component" value="Unassembled WGS sequence"/>
</dbReference>
<accession>B7BF24</accession>
<protein>
    <submittedName>
        <fullName evidence="1">Uncharacterized protein</fullName>
    </submittedName>
</protein>
<gene>
    <name evidence="1" type="ORF">PRABACTJOHN_03653</name>
</gene>
<organism evidence="1 2">
    <name type="scientific">Parabacteroides johnsonii DSM 18315</name>
    <dbReference type="NCBI Taxonomy" id="537006"/>
    <lineage>
        <taxon>Bacteria</taxon>
        <taxon>Pseudomonadati</taxon>
        <taxon>Bacteroidota</taxon>
        <taxon>Bacteroidia</taxon>
        <taxon>Bacteroidales</taxon>
        <taxon>Tannerellaceae</taxon>
        <taxon>Parabacteroides</taxon>
    </lineage>
</organism>
<evidence type="ECO:0000313" key="1">
    <source>
        <dbReference type="EMBL" id="EEC94986.1"/>
    </source>
</evidence>
<dbReference type="HOGENOM" id="CLU_3273969_0_0_10"/>
<reference evidence="1 2" key="1">
    <citation type="submission" date="2008-10" db="EMBL/GenBank/DDBJ databases">
        <title>Draft genome sequence of Parabacteroides johnsonii (DSM 18315).</title>
        <authorList>
            <person name="Sudarsanam P."/>
            <person name="Ley R."/>
            <person name="Guruge J."/>
            <person name="Turnbaugh P.J."/>
            <person name="Mahowald M."/>
            <person name="Liep D."/>
            <person name="Gordon J."/>
        </authorList>
    </citation>
    <scope>NUCLEOTIDE SEQUENCE [LARGE SCALE GENOMIC DNA]</scope>
    <source>
        <strain evidence="1 2">DSM 18315</strain>
    </source>
</reference>
<evidence type="ECO:0000313" key="2">
    <source>
        <dbReference type="Proteomes" id="UP000005510"/>
    </source>
</evidence>
<sequence>MLSAERKSGADGIRQRIFCGQSKENPIFATDFQKKINKSWL</sequence>
<reference evidence="1 2" key="2">
    <citation type="submission" date="2008-10" db="EMBL/GenBank/DDBJ databases">
        <authorList>
            <person name="Fulton L."/>
            <person name="Clifton S."/>
            <person name="Fulton B."/>
            <person name="Xu J."/>
            <person name="Minx P."/>
            <person name="Pepin K.H."/>
            <person name="Johnson M."/>
            <person name="Bhonagiri V."/>
            <person name="Nash W.E."/>
            <person name="Mardis E.R."/>
            <person name="Wilson R.K."/>
        </authorList>
    </citation>
    <scope>NUCLEOTIDE SEQUENCE [LARGE SCALE GENOMIC DNA]</scope>
    <source>
        <strain evidence="1 2">DSM 18315</strain>
    </source>
</reference>
<dbReference type="STRING" id="537006.PRABACTJOHN_03653"/>